<comment type="caution">
    <text evidence="2">The sequence shown here is derived from an EMBL/GenBank/DDBJ whole genome shotgun (WGS) entry which is preliminary data.</text>
</comment>
<proteinExistence type="predicted"/>
<protein>
    <submittedName>
        <fullName evidence="2">ImmA/IrrE family metallo-endopeptidase</fullName>
    </submittedName>
</protein>
<dbReference type="InterPro" id="IPR052345">
    <property type="entry name" value="Rad_response_metalloprotease"/>
</dbReference>
<accession>A0AAW9N4V2</accession>
<evidence type="ECO:0000313" key="2">
    <source>
        <dbReference type="EMBL" id="MEC0271896.1"/>
    </source>
</evidence>
<dbReference type="AlphaFoldDB" id="A0AAW9N4V2"/>
<evidence type="ECO:0000313" key="3">
    <source>
        <dbReference type="Proteomes" id="UP001307168"/>
    </source>
</evidence>
<evidence type="ECO:0000259" key="1">
    <source>
        <dbReference type="Pfam" id="PF06114"/>
    </source>
</evidence>
<dbReference type="Proteomes" id="UP001307168">
    <property type="component" value="Unassembled WGS sequence"/>
</dbReference>
<dbReference type="EMBL" id="JARNBH010000002">
    <property type="protein sequence ID" value="MEC0271896.1"/>
    <property type="molecule type" value="Genomic_DNA"/>
</dbReference>
<dbReference type="InterPro" id="IPR010359">
    <property type="entry name" value="IrrE_HExxH"/>
</dbReference>
<dbReference type="Pfam" id="PF06114">
    <property type="entry name" value="Peptidase_M78"/>
    <property type="match status" value="1"/>
</dbReference>
<dbReference type="Gene3D" id="1.10.10.2910">
    <property type="match status" value="1"/>
</dbReference>
<name>A0AAW9N4V2_9BACI</name>
<dbReference type="RefSeq" id="WP_367406005.1">
    <property type="nucleotide sequence ID" value="NZ_JARNBH010000002.1"/>
</dbReference>
<dbReference type="PANTHER" id="PTHR43236:SF1">
    <property type="entry name" value="BLL7220 PROTEIN"/>
    <property type="match status" value="1"/>
</dbReference>
<organism evidence="2 3">
    <name type="scientific">Peribacillus castrilensis</name>
    <dbReference type="NCBI Taxonomy" id="2897690"/>
    <lineage>
        <taxon>Bacteria</taxon>
        <taxon>Bacillati</taxon>
        <taxon>Bacillota</taxon>
        <taxon>Bacilli</taxon>
        <taxon>Bacillales</taxon>
        <taxon>Bacillaceae</taxon>
        <taxon>Peribacillus</taxon>
    </lineage>
</organism>
<sequence>MKIKELSKKFNTTCPFKIAQNLGIEVLYEDLGKTLGYFSQFCRIKIIHINENADEYQKKFICAHELGHAIFHPNANTPFLKKNTFFSTEKIELEANLFAIRLLFSDHFYNEQIGLEDAVLKYGIPRKLILDNLKGE</sequence>
<feature type="domain" description="IrrE N-terminal-like" evidence="1">
    <location>
        <begin position="19"/>
        <end position="111"/>
    </location>
</feature>
<dbReference type="PANTHER" id="PTHR43236">
    <property type="entry name" value="ANTITOXIN HIGA1"/>
    <property type="match status" value="1"/>
</dbReference>
<reference evidence="2 3" key="1">
    <citation type="submission" date="2023-03" db="EMBL/GenBank/DDBJ databases">
        <title>Bacillus Genome Sequencing.</title>
        <authorList>
            <person name="Dunlap C."/>
        </authorList>
    </citation>
    <scope>NUCLEOTIDE SEQUENCE [LARGE SCALE GENOMIC DNA]</scope>
    <source>
        <strain evidence="2 3">B-41290</strain>
    </source>
</reference>
<keyword evidence="3" id="KW-1185">Reference proteome</keyword>
<gene>
    <name evidence="2" type="ORF">P4706_02205</name>
</gene>